<proteinExistence type="predicted"/>
<evidence type="ECO:0000256" key="1">
    <source>
        <dbReference type="SAM" id="MobiDB-lite"/>
    </source>
</evidence>
<keyword evidence="3" id="KW-1185">Reference proteome</keyword>
<evidence type="ECO:0000313" key="2">
    <source>
        <dbReference type="EMBL" id="TDU32724.1"/>
    </source>
</evidence>
<dbReference type="AlphaFoldDB" id="A0A4R7PEV2"/>
<dbReference type="Proteomes" id="UP000295341">
    <property type="component" value="Unassembled WGS sequence"/>
</dbReference>
<organism evidence="2 3">
    <name type="scientific">Panacagrimonas perspica</name>
    <dbReference type="NCBI Taxonomy" id="381431"/>
    <lineage>
        <taxon>Bacteria</taxon>
        <taxon>Pseudomonadati</taxon>
        <taxon>Pseudomonadota</taxon>
        <taxon>Gammaproteobacteria</taxon>
        <taxon>Nevskiales</taxon>
        <taxon>Nevskiaceae</taxon>
        <taxon>Panacagrimonas</taxon>
    </lineage>
</organism>
<sequence length="79" mass="9233">MARKPKQKPQPEAPKSFDDSAPFESEGGDEDVSVIEPDDPPVDTRSRDWRDVERYKEMRQLRKLVDDDLDFEDKPRRGS</sequence>
<dbReference type="RefSeq" id="WP_133881206.1">
    <property type="nucleotide sequence ID" value="NZ_MWIN01000001.1"/>
</dbReference>
<comment type="caution">
    <text evidence="2">The sequence shown here is derived from an EMBL/GenBank/DDBJ whole genome shotgun (WGS) entry which is preliminary data.</text>
</comment>
<feature type="region of interest" description="Disordered" evidence="1">
    <location>
        <begin position="1"/>
        <end position="48"/>
    </location>
</feature>
<evidence type="ECO:0000313" key="3">
    <source>
        <dbReference type="Proteomes" id="UP000295341"/>
    </source>
</evidence>
<accession>A0A4R7PEV2</accession>
<protein>
    <submittedName>
        <fullName evidence="2">Uncharacterized protein</fullName>
    </submittedName>
</protein>
<name>A0A4R7PEV2_9GAMM</name>
<dbReference type="OrthoDB" id="7068309at2"/>
<feature type="compositionally biased region" description="Acidic residues" evidence="1">
    <location>
        <begin position="26"/>
        <end position="41"/>
    </location>
</feature>
<reference evidence="2 3" key="1">
    <citation type="submission" date="2019-03" db="EMBL/GenBank/DDBJ databases">
        <title>Genomic Encyclopedia of Type Strains, Phase IV (KMG-IV): sequencing the most valuable type-strain genomes for metagenomic binning, comparative biology and taxonomic classification.</title>
        <authorList>
            <person name="Goeker M."/>
        </authorList>
    </citation>
    <scope>NUCLEOTIDE SEQUENCE [LARGE SCALE GENOMIC DNA]</scope>
    <source>
        <strain evidence="2 3">DSM 26377</strain>
    </source>
</reference>
<gene>
    <name evidence="2" type="ORF">DFR24_2125</name>
</gene>
<dbReference type="EMBL" id="SOBT01000008">
    <property type="protein sequence ID" value="TDU32724.1"/>
    <property type="molecule type" value="Genomic_DNA"/>
</dbReference>